<reference evidence="25" key="1">
    <citation type="journal article" date="2023" name="Mol. Phylogenet. Evol.">
        <title>Genome-scale phylogeny and comparative genomics of the fungal order Sordariales.</title>
        <authorList>
            <person name="Hensen N."/>
            <person name="Bonometti L."/>
            <person name="Westerberg I."/>
            <person name="Brannstrom I.O."/>
            <person name="Guillou S."/>
            <person name="Cros-Aarteil S."/>
            <person name="Calhoun S."/>
            <person name="Haridas S."/>
            <person name="Kuo A."/>
            <person name="Mondo S."/>
            <person name="Pangilinan J."/>
            <person name="Riley R."/>
            <person name="LaButti K."/>
            <person name="Andreopoulos B."/>
            <person name="Lipzen A."/>
            <person name="Chen C."/>
            <person name="Yan M."/>
            <person name="Daum C."/>
            <person name="Ng V."/>
            <person name="Clum A."/>
            <person name="Steindorff A."/>
            <person name="Ohm R.A."/>
            <person name="Martin F."/>
            <person name="Silar P."/>
            <person name="Natvig D.O."/>
            <person name="Lalanne C."/>
            <person name="Gautier V."/>
            <person name="Ament-Velasquez S.L."/>
            <person name="Kruys A."/>
            <person name="Hutchinson M.I."/>
            <person name="Powell A.J."/>
            <person name="Barry K."/>
            <person name="Miller A.N."/>
            <person name="Grigoriev I.V."/>
            <person name="Debuchy R."/>
            <person name="Gladieux P."/>
            <person name="Hiltunen Thoren M."/>
            <person name="Johannesson H."/>
        </authorList>
    </citation>
    <scope>NUCLEOTIDE SEQUENCE</scope>
    <source>
        <strain evidence="25">CBS 958.72</strain>
    </source>
</reference>
<evidence type="ECO:0000259" key="24">
    <source>
        <dbReference type="PROSITE" id="PS50156"/>
    </source>
</evidence>
<feature type="repeat" description="WD" evidence="21">
    <location>
        <begin position="662"/>
        <end position="702"/>
    </location>
</feature>
<dbReference type="Gene3D" id="2.130.10.10">
    <property type="entry name" value="YVTN repeat-like/Quinoprotein amine dehydrogenase"/>
    <property type="match status" value="1"/>
</dbReference>
<keyword evidence="26" id="KW-1185">Reference proteome</keyword>
<comment type="similarity">
    <text evidence="4">Belongs to the WD repeat SCAP family.</text>
</comment>
<evidence type="ECO:0000256" key="22">
    <source>
        <dbReference type="SAM" id="MobiDB-lite"/>
    </source>
</evidence>
<keyword evidence="16" id="KW-1207">Sterol metabolism</keyword>
<evidence type="ECO:0000256" key="1">
    <source>
        <dbReference type="ARBA" id="ARBA00004477"/>
    </source>
</evidence>
<name>A0AAE0KCY6_9PEZI</name>
<evidence type="ECO:0000256" key="5">
    <source>
        <dbReference type="ARBA" id="ARBA00019541"/>
    </source>
</evidence>
<comment type="subcellular location">
    <subcellularLocation>
        <location evidence="2">Cytoplasmic vesicle</location>
        <location evidence="2">COPII-coated vesicle membrane</location>
        <topology evidence="2">Multi-pass membrane protein</topology>
    </subcellularLocation>
    <subcellularLocation>
        <location evidence="1">Endoplasmic reticulum membrane</location>
        <topology evidence="1">Multi-pass membrane protein</topology>
    </subcellularLocation>
    <subcellularLocation>
        <location evidence="3">Golgi apparatus membrane</location>
        <topology evidence="3">Multi-pass membrane protein</topology>
    </subcellularLocation>
</comment>
<keyword evidence="10" id="KW-0256">Endoplasmic reticulum</keyword>
<dbReference type="AlphaFoldDB" id="A0AAE0KCY6"/>
<dbReference type="GO" id="GO:0032934">
    <property type="term" value="F:sterol binding"/>
    <property type="evidence" value="ECO:0007669"/>
    <property type="project" value="InterPro"/>
</dbReference>
<evidence type="ECO:0000256" key="8">
    <source>
        <dbReference type="ARBA" id="ARBA00022692"/>
    </source>
</evidence>
<dbReference type="InterPro" id="IPR053958">
    <property type="entry name" value="HMGCR/SNAP/NPC1-like_SSD"/>
</dbReference>
<dbReference type="InterPro" id="IPR030225">
    <property type="entry name" value="SCAP"/>
</dbReference>
<dbReference type="GO" id="GO:0032936">
    <property type="term" value="C:SREBP-SCAP complex"/>
    <property type="evidence" value="ECO:0007669"/>
    <property type="project" value="TreeGrafter"/>
</dbReference>
<dbReference type="GO" id="GO:0008203">
    <property type="term" value="P:cholesterol metabolic process"/>
    <property type="evidence" value="ECO:0007669"/>
    <property type="project" value="UniProtKB-KW"/>
</dbReference>
<evidence type="ECO:0000256" key="9">
    <source>
        <dbReference type="ARBA" id="ARBA00022737"/>
    </source>
</evidence>
<keyword evidence="14" id="KW-0446">Lipid-binding</keyword>
<dbReference type="Pfam" id="PF12349">
    <property type="entry name" value="Sterol-sensing"/>
    <property type="match status" value="1"/>
</dbReference>
<dbReference type="Proteomes" id="UP001287356">
    <property type="component" value="Unassembled WGS sequence"/>
</dbReference>
<protein>
    <recommendedName>
        <fullName evidence="5">Sterol regulatory element-binding protein cleavage-activating protein</fullName>
    </recommendedName>
</protein>
<keyword evidence="18" id="KW-0753">Steroid metabolism</keyword>
<accession>A0AAE0KCY6</accession>
<evidence type="ECO:0000256" key="3">
    <source>
        <dbReference type="ARBA" id="ARBA00004653"/>
    </source>
</evidence>
<feature type="transmembrane region" description="Helical" evidence="23">
    <location>
        <begin position="619"/>
        <end position="638"/>
    </location>
</feature>
<feature type="transmembrane region" description="Helical" evidence="23">
    <location>
        <begin position="420"/>
        <end position="446"/>
    </location>
</feature>
<organism evidence="25 26">
    <name type="scientific">Lasiosphaeria ovina</name>
    <dbReference type="NCBI Taxonomy" id="92902"/>
    <lineage>
        <taxon>Eukaryota</taxon>
        <taxon>Fungi</taxon>
        <taxon>Dikarya</taxon>
        <taxon>Ascomycota</taxon>
        <taxon>Pezizomycotina</taxon>
        <taxon>Sordariomycetes</taxon>
        <taxon>Sordariomycetidae</taxon>
        <taxon>Sordariales</taxon>
        <taxon>Lasiosphaeriaceae</taxon>
        <taxon>Lasiosphaeria</taxon>
    </lineage>
</organism>
<evidence type="ECO:0000256" key="19">
    <source>
        <dbReference type="ARBA" id="ARBA00023329"/>
    </source>
</evidence>
<evidence type="ECO:0000313" key="26">
    <source>
        <dbReference type="Proteomes" id="UP001287356"/>
    </source>
</evidence>
<feature type="transmembrane region" description="Helical" evidence="23">
    <location>
        <begin position="319"/>
        <end position="345"/>
    </location>
</feature>
<dbReference type="GO" id="GO:0032933">
    <property type="term" value="P:SREBP signaling pathway"/>
    <property type="evidence" value="ECO:0007669"/>
    <property type="project" value="InterPro"/>
</dbReference>
<feature type="transmembrane region" description="Helical" evidence="23">
    <location>
        <begin position="288"/>
        <end position="307"/>
    </location>
</feature>
<dbReference type="GO" id="GO:0000139">
    <property type="term" value="C:Golgi membrane"/>
    <property type="evidence" value="ECO:0007669"/>
    <property type="project" value="UniProtKB-SubCell"/>
</dbReference>
<dbReference type="SUPFAM" id="SSF82866">
    <property type="entry name" value="Multidrug efflux transporter AcrB transmembrane domain"/>
    <property type="match status" value="1"/>
</dbReference>
<dbReference type="InterPro" id="IPR036322">
    <property type="entry name" value="WD40_repeat_dom_sf"/>
</dbReference>
<evidence type="ECO:0000313" key="25">
    <source>
        <dbReference type="EMBL" id="KAK3373885.1"/>
    </source>
</evidence>
<evidence type="ECO:0000256" key="18">
    <source>
        <dbReference type="ARBA" id="ARBA00023221"/>
    </source>
</evidence>
<evidence type="ECO:0000256" key="16">
    <source>
        <dbReference type="ARBA" id="ARBA00023166"/>
    </source>
</evidence>
<evidence type="ECO:0000256" key="14">
    <source>
        <dbReference type="ARBA" id="ARBA00023121"/>
    </source>
</evidence>
<evidence type="ECO:0000256" key="7">
    <source>
        <dbReference type="ARBA" id="ARBA00022574"/>
    </source>
</evidence>
<dbReference type="PROSITE" id="PS00678">
    <property type="entry name" value="WD_REPEATS_1"/>
    <property type="match status" value="1"/>
</dbReference>
<evidence type="ECO:0000256" key="10">
    <source>
        <dbReference type="ARBA" id="ARBA00022824"/>
    </source>
</evidence>
<evidence type="ECO:0000256" key="15">
    <source>
        <dbReference type="ARBA" id="ARBA00023136"/>
    </source>
</evidence>
<evidence type="ECO:0000256" key="4">
    <source>
        <dbReference type="ARBA" id="ARBA00007410"/>
    </source>
</evidence>
<keyword evidence="6" id="KW-0153">Cholesterol metabolism</keyword>
<keyword evidence="13" id="KW-0443">Lipid metabolism</keyword>
<keyword evidence="7 21" id="KW-0853">WD repeat</keyword>
<comment type="function">
    <text evidence="20">Escort protein required for cholesterol as well as lipid homeostasis. Regulates export of the SCAP-SREBP complex from the endoplasmic reticulum to the Golgi upon low cholesterol, thereby regulating the processing of sterol regulatory element-binding proteins (SREBPs) SREBF1/SREBP1 and SREBF2/SREBP2. At high sterol concentrations, formation of a ternary complex with INSIG (INSIG1 or INSIG2) leads to mask the ER export signal in SCAP, promoting retention of the complex in the endoplasmic reticulum. Low sterol concentrations trigger release of INSIG, a conformational change in the SSD domain of SCAP, unmasking of the ER export signal, promoting recruitment into COPII-coated vesicles and transport of the SCAP-SREBP to the Golgi: in the Golgi, SREBPs are then processed, releasing the transcription factor fragment of SREBPs from the membrane, its import into the nucleus and up-regulation of LDLR, INSIG1 and the mevalonate pathway. Binds cholesterol via its SSD domain.</text>
</comment>
<feature type="transmembrane region" description="Helical" evidence="23">
    <location>
        <begin position="42"/>
        <end position="61"/>
    </location>
</feature>
<keyword evidence="12" id="KW-0333">Golgi apparatus</keyword>
<gene>
    <name evidence="25" type="ORF">B0T24DRAFT_279260</name>
</gene>
<dbReference type="PANTHER" id="PTHR46378">
    <property type="entry name" value="STEROL REGULATORY ELEMENT-BINDING PROTEIN CLEAVAGE-ACTIVATING PROTEIN"/>
    <property type="match status" value="1"/>
</dbReference>
<feature type="domain" description="SSD" evidence="24">
    <location>
        <begin position="290"/>
        <end position="448"/>
    </location>
</feature>
<evidence type="ECO:0000256" key="13">
    <source>
        <dbReference type="ARBA" id="ARBA00023098"/>
    </source>
</evidence>
<dbReference type="GO" id="GO:0005789">
    <property type="term" value="C:endoplasmic reticulum membrane"/>
    <property type="evidence" value="ECO:0007669"/>
    <property type="project" value="UniProtKB-SubCell"/>
</dbReference>
<keyword evidence="11 23" id="KW-1133">Transmembrane helix</keyword>
<dbReference type="GO" id="GO:0012507">
    <property type="term" value="C:ER to Golgi transport vesicle membrane"/>
    <property type="evidence" value="ECO:0007669"/>
    <property type="project" value="UniProtKB-SubCell"/>
</dbReference>
<comment type="caution">
    <text evidence="25">The sequence shown here is derived from an EMBL/GenBank/DDBJ whole genome shotgun (WGS) entry which is preliminary data.</text>
</comment>
<evidence type="ECO:0000256" key="21">
    <source>
        <dbReference type="PROSITE-ProRule" id="PRU00221"/>
    </source>
</evidence>
<evidence type="ECO:0000256" key="6">
    <source>
        <dbReference type="ARBA" id="ARBA00022548"/>
    </source>
</evidence>
<dbReference type="SUPFAM" id="SSF50978">
    <property type="entry name" value="WD40 repeat-like"/>
    <property type="match status" value="1"/>
</dbReference>
<dbReference type="PROSITE" id="PS50156">
    <property type="entry name" value="SSD"/>
    <property type="match status" value="1"/>
</dbReference>
<dbReference type="PROSITE" id="PS50082">
    <property type="entry name" value="WD_REPEATS_2"/>
    <property type="match status" value="1"/>
</dbReference>
<dbReference type="InterPro" id="IPR000731">
    <property type="entry name" value="SSD"/>
</dbReference>
<reference evidence="25" key="2">
    <citation type="submission" date="2023-06" db="EMBL/GenBank/DDBJ databases">
        <authorList>
            <consortium name="Lawrence Berkeley National Laboratory"/>
            <person name="Haridas S."/>
            <person name="Hensen N."/>
            <person name="Bonometti L."/>
            <person name="Westerberg I."/>
            <person name="Brannstrom I.O."/>
            <person name="Guillou S."/>
            <person name="Cros-Aarteil S."/>
            <person name="Calhoun S."/>
            <person name="Kuo A."/>
            <person name="Mondo S."/>
            <person name="Pangilinan J."/>
            <person name="Riley R."/>
            <person name="Labutti K."/>
            <person name="Andreopoulos B."/>
            <person name="Lipzen A."/>
            <person name="Chen C."/>
            <person name="Yanf M."/>
            <person name="Daum C."/>
            <person name="Ng V."/>
            <person name="Clum A."/>
            <person name="Steindorff A."/>
            <person name="Ohm R."/>
            <person name="Martin F."/>
            <person name="Silar P."/>
            <person name="Natvig D."/>
            <person name="Lalanne C."/>
            <person name="Gautier V."/>
            <person name="Ament-Velasquez S.L."/>
            <person name="Kruys A."/>
            <person name="Hutchinson M.I."/>
            <person name="Powell A.J."/>
            <person name="Barry K."/>
            <person name="Miller A.N."/>
            <person name="Grigoriev I.V."/>
            <person name="Debuchy R."/>
            <person name="Gladieux P."/>
            <person name="Thoren M.H."/>
            <person name="Johannesson H."/>
        </authorList>
    </citation>
    <scope>NUCLEOTIDE SEQUENCE</scope>
    <source>
        <strain evidence="25">CBS 958.72</strain>
    </source>
</reference>
<dbReference type="EMBL" id="JAULSN010000004">
    <property type="protein sequence ID" value="KAK3373885.1"/>
    <property type="molecule type" value="Genomic_DNA"/>
</dbReference>
<keyword evidence="9" id="KW-0677">Repeat</keyword>
<keyword evidence="17" id="KW-0325">Glycoprotein</keyword>
<proteinExistence type="inferred from homology"/>
<keyword evidence="19" id="KW-0968">Cytoplasmic vesicle</keyword>
<evidence type="ECO:0000256" key="2">
    <source>
        <dbReference type="ARBA" id="ARBA00004557"/>
    </source>
</evidence>
<dbReference type="GO" id="GO:0045540">
    <property type="term" value="P:regulation of cholesterol biosynthetic process"/>
    <property type="evidence" value="ECO:0007669"/>
    <property type="project" value="TreeGrafter"/>
</dbReference>
<dbReference type="PANTHER" id="PTHR46378:SF1">
    <property type="entry name" value="STEROL REGULATORY ELEMENT-BINDING PROTEIN CLEAVAGE-ACTIVATING PROTEIN"/>
    <property type="match status" value="1"/>
</dbReference>
<feature type="region of interest" description="Disordered" evidence="22">
    <location>
        <begin position="1008"/>
        <end position="1030"/>
    </location>
</feature>
<evidence type="ECO:0000256" key="12">
    <source>
        <dbReference type="ARBA" id="ARBA00023034"/>
    </source>
</evidence>
<dbReference type="InterPro" id="IPR019775">
    <property type="entry name" value="WD40_repeat_CS"/>
</dbReference>
<evidence type="ECO:0000256" key="11">
    <source>
        <dbReference type="ARBA" id="ARBA00022989"/>
    </source>
</evidence>
<sequence length="1135" mass="126061">MLWYLLYPLRGTTKAPVLAPTHPLRAAFSRYGTWAARHVKTVLPISTAVVFVLLYLFPFLYTTDATNITSGVSNLPHHVWTDAQPLSDSAVVEPDVIMRSIWIHGSYMKALERDVLLGALELQDELLGPTTDFNPRHPEEAPVLPDPLADLTPEQRDSFHIINGLTPKSWFFHSPLQYWSGSADNIAADQDIISTVNAKKTQSTSVNVTLRHSIVFSGKRFEERRLVAADALVITLIHLRDSPVGKQWVRKAEALAATEMGDKWTIIPGDGRSTSSQLYEFQFRPMSWSDWAVLTVAYSLTILYLMLSLSKLRAVKSRLGIMVTILAQITASIFSSFTVCAIFKIDLSRIPYYAYPLVVLTISVENSIRLINAVITTSWSIGISDRIGEAFGATAHVAVANRLQNLLILLGLSRITLPGVAAFCTFAAVAIVFDFFYLATFVLSVLSVDVRQRELSELEKAAVRRRSSSQNTKSQQTWVETFRQFRLGEVGASTRIAGSTVVLGFVLIAQSHYAPESGSQWVNRIFQLSRGSSNGGTSKSSLLIDIHQARSPTSWLRLQDHQTAREVISVIKPWAHSYVACVHDPLIFVLKGSDRMPGTREPFFLPAVYDFLHHEIPRFVVLLLTLVAMLLLFTNYLVRDKQQRGEPRHPDDEPLLSIETISHGHTLDVVMMAGSPGGQLASAGLDRLIQVWDVPGGSRIQIASNSDSPTDELSEVADNIFPVLGMAVDRESRWLVLLSHQRVLLWSIEDQQWVSMMEIDLGGHRHEALFFSKTPIDSIPSVVVVGRNGTMTELDFEAETSKEFTICKTPLAWVVPFTESYLARKNVSQVSVLTASRKSCIHLVRQHGSEWLSEEVKFANRGSKDIHCLAPIPALSMYLVGRSQTVDLVDLRTSVIIHAFQTEIMQPRSLKQISMSRPRQTGLTSLTLSYVNLDTKDLVIQTYLPEDESDTICSGDPLEALKGKPRVWDGTREVIRRVANPGTWEALSNGSIVGVRQKPQAQAQQWQSKVAVGGVRKRGGNRSDTGSGGSASEAWEVWVISNLETKGDLETRLLDLPDEDKHDQGHLMISDLGPMVRLGTKSVAVGLGNVIKVISVGHEYFDQHRDHLAPSDLRNMSAARRRKALGASSRARAVW</sequence>
<evidence type="ECO:0000256" key="20">
    <source>
        <dbReference type="ARBA" id="ARBA00045958"/>
    </source>
</evidence>
<dbReference type="InterPro" id="IPR001680">
    <property type="entry name" value="WD40_rpt"/>
</dbReference>
<keyword evidence="8 23" id="KW-0812">Transmembrane</keyword>
<keyword evidence="15 23" id="KW-0472">Membrane</keyword>
<evidence type="ECO:0000256" key="17">
    <source>
        <dbReference type="ARBA" id="ARBA00023180"/>
    </source>
</evidence>
<dbReference type="InterPro" id="IPR015943">
    <property type="entry name" value="WD40/YVTN_repeat-like_dom_sf"/>
</dbReference>
<evidence type="ECO:0000256" key="23">
    <source>
        <dbReference type="SAM" id="Phobius"/>
    </source>
</evidence>